<evidence type="ECO:0000313" key="1">
    <source>
        <dbReference type="EMBL" id="KRK49302.1"/>
    </source>
</evidence>
<organism evidence="1 2">
    <name type="scientific">Secundilactobacillus kimchicus JCM 15530</name>
    <dbReference type="NCBI Taxonomy" id="1302272"/>
    <lineage>
        <taxon>Bacteria</taxon>
        <taxon>Bacillati</taxon>
        <taxon>Bacillota</taxon>
        <taxon>Bacilli</taxon>
        <taxon>Lactobacillales</taxon>
        <taxon>Lactobacillaceae</taxon>
        <taxon>Secundilactobacillus</taxon>
    </lineage>
</organism>
<accession>A0A0R1HS83</accession>
<keyword evidence="2" id="KW-1185">Reference proteome</keyword>
<proteinExistence type="predicted"/>
<dbReference type="STRING" id="1302272.FC96_GL000226"/>
<comment type="caution">
    <text evidence="1">The sequence shown here is derived from an EMBL/GenBank/DDBJ whole genome shotgun (WGS) entry which is preliminary data.</text>
</comment>
<name>A0A0R1HS83_9LACO</name>
<dbReference type="PATRIC" id="fig|1302272.5.peg.223"/>
<sequence>MSRTLKPEILRGLIQHDPRVLRAVAVVYNRWDEMAAQNPLTNDQIQLADIELAKTLVPYLKASQLPDFTDYAAVAAYIKSHDSQLSPGTIAKLKQLFQ</sequence>
<dbReference type="EMBL" id="AZCX01000001">
    <property type="protein sequence ID" value="KRK49302.1"/>
    <property type="molecule type" value="Genomic_DNA"/>
</dbReference>
<reference evidence="1 2" key="1">
    <citation type="journal article" date="2015" name="Genome Announc.">
        <title>Expanding the biotechnology potential of lactobacilli through comparative genomics of 213 strains and associated genera.</title>
        <authorList>
            <person name="Sun Z."/>
            <person name="Harris H.M."/>
            <person name="McCann A."/>
            <person name="Guo C."/>
            <person name="Argimon S."/>
            <person name="Zhang W."/>
            <person name="Yang X."/>
            <person name="Jeffery I.B."/>
            <person name="Cooney J.C."/>
            <person name="Kagawa T.F."/>
            <person name="Liu W."/>
            <person name="Song Y."/>
            <person name="Salvetti E."/>
            <person name="Wrobel A."/>
            <person name="Rasinkangas P."/>
            <person name="Parkhill J."/>
            <person name="Rea M.C."/>
            <person name="O'Sullivan O."/>
            <person name="Ritari J."/>
            <person name="Douillard F.P."/>
            <person name="Paul Ross R."/>
            <person name="Yang R."/>
            <person name="Briner A.E."/>
            <person name="Felis G.E."/>
            <person name="de Vos W.M."/>
            <person name="Barrangou R."/>
            <person name="Klaenhammer T.R."/>
            <person name="Caufield P.W."/>
            <person name="Cui Y."/>
            <person name="Zhang H."/>
            <person name="O'Toole P.W."/>
        </authorList>
    </citation>
    <scope>NUCLEOTIDE SEQUENCE [LARGE SCALE GENOMIC DNA]</scope>
    <source>
        <strain evidence="1 2">JCM 15530</strain>
    </source>
</reference>
<dbReference type="Proteomes" id="UP000050911">
    <property type="component" value="Unassembled WGS sequence"/>
</dbReference>
<evidence type="ECO:0000313" key="2">
    <source>
        <dbReference type="Proteomes" id="UP000050911"/>
    </source>
</evidence>
<gene>
    <name evidence="1" type="ORF">FC96_GL000226</name>
</gene>
<dbReference type="AlphaFoldDB" id="A0A0R1HS83"/>
<protein>
    <submittedName>
        <fullName evidence="1">Uncharacterized protein</fullName>
    </submittedName>
</protein>